<dbReference type="AlphaFoldDB" id="A0A1G8M449"/>
<dbReference type="Proteomes" id="UP000199706">
    <property type="component" value="Unassembled WGS sequence"/>
</dbReference>
<feature type="region of interest" description="Disordered" evidence="1">
    <location>
        <begin position="170"/>
        <end position="190"/>
    </location>
</feature>
<dbReference type="EMBL" id="FNCJ01000028">
    <property type="protein sequence ID" value="SDI62587.1"/>
    <property type="molecule type" value="Genomic_DNA"/>
</dbReference>
<evidence type="ECO:0000256" key="1">
    <source>
        <dbReference type="SAM" id="MobiDB-lite"/>
    </source>
</evidence>
<evidence type="ECO:0000313" key="3">
    <source>
        <dbReference type="Proteomes" id="UP000199706"/>
    </source>
</evidence>
<reference evidence="2 3" key="1">
    <citation type="submission" date="2016-10" db="EMBL/GenBank/DDBJ databases">
        <authorList>
            <person name="de Groot N.N."/>
        </authorList>
    </citation>
    <scope>NUCLEOTIDE SEQUENCE [LARGE SCALE GENOMIC DNA]</scope>
    <source>
        <strain evidence="2 3">LMG 2247</strain>
    </source>
</reference>
<accession>A0A1G8M449</accession>
<organism evidence="2 3">
    <name type="scientific">Paraburkholderia phenazinium</name>
    <dbReference type="NCBI Taxonomy" id="60549"/>
    <lineage>
        <taxon>Bacteria</taxon>
        <taxon>Pseudomonadati</taxon>
        <taxon>Pseudomonadota</taxon>
        <taxon>Betaproteobacteria</taxon>
        <taxon>Burkholderiales</taxon>
        <taxon>Burkholderiaceae</taxon>
        <taxon>Paraburkholderia</taxon>
    </lineage>
</organism>
<sequence>MSRIAIYRLLRVGGGPHHWYPLKRTAGARHRAECVARRGSGGCARRAGPATARDCGGAPRITAPGRECEFTYAGSCRPAARFRHCQQSAALLTQNPARPNVGNGRQATLQHFELDGRFLSGTDAWNLRPAHPPAQHHNTAAADHARKSALALDARLRYFLLHYAHSSAKLRPPNAANTPGRNGRASTRRT</sequence>
<gene>
    <name evidence="2" type="ORF">SAMN05216466_12833</name>
</gene>
<name>A0A1G8M449_9BURK</name>
<proteinExistence type="predicted"/>
<protein>
    <submittedName>
        <fullName evidence="2">Uncharacterized protein</fullName>
    </submittedName>
</protein>
<evidence type="ECO:0000313" key="2">
    <source>
        <dbReference type="EMBL" id="SDI62587.1"/>
    </source>
</evidence>